<dbReference type="EMBL" id="CP031226">
    <property type="protein sequence ID" value="AXH60021.1"/>
    <property type="molecule type" value="Genomic_DNA"/>
</dbReference>
<sequence length="415" mass="45992">MPAEPPLSCFLGKSPMSTHISKNKIPSLFTYTGSIALSDATMSIVDAQGDEHPVRISNQGVLGIKGSDNNATALRAFMAANPGKPYEAQMNPQRVDKAIIDQEGAQTLVVRYRMIINANSLRPHTCNNMEIANMAMEFIQRYYALGGSQYLANRYISNILKGLWLHRNLEFRHEGQINVKAWAFGVEPFEFTYGGMSTFTDFAPIGGAEPLVDLMSRALDGNLKGADGVPTPGFFDIEARINVCQGMTVYPSQILNMDEQGKRLAYLATRQGERQAILHSQKVGNAIRRIDNWYVNPLLKEVEAGNEHFKDLRALMPKIVDGTLELEPLPVEPLGIERRLNQAYRLALGTDLFSLLRTLIHTTSVDLASIDDFTKVKDDMHYLAACFIRGGLFNSEKDAAEAPKDKNKPAGKKAK</sequence>
<name>A0AAD0V9W1_PSEAV</name>
<dbReference type="InterPro" id="IPR013399">
    <property type="entry name" value="CRISPR-assoc_prot_Csy3"/>
</dbReference>
<reference evidence="1 2" key="1">
    <citation type="journal article" date="2011" name="PLoS Pathog.">
        <title>Dynamic evolution of pathogenicity revealed by sequencing and comparative genomics of 19 Pseudomonas syringae isolates.</title>
        <authorList>
            <person name="Baltrus D.A."/>
            <person name="Nishimura M.T."/>
            <person name="Romanchuk A."/>
            <person name="Chang J.H."/>
            <person name="Mukhtar M.S."/>
            <person name="Cherkis K."/>
            <person name="Roach J."/>
            <person name="Grant S.R."/>
            <person name="Jones C.D."/>
            <person name="Dangl J.L."/>
        </authorList>
    </citation>
    <scope>NUCLEOTIDE SEQUENCE [LARGE SCALE GENOMIC DNA]</scope>
    <source>
        <strain evidence="1 2">M301315</strain>
    </source>
</reference>
<geneLocation type="plasmid" evidence="2">
    <name>pmppla107</name>
</geneLocation>
<evidence type="ECO:0000313" key="1">
    <source>
        <dbReference type="EMBL" id="AXH60021.1"/>
    </source>
</evidence>
<evidence type="ECO:0000313" key="2">
    <source>
        <dbReference type="Proteomes" id="UP000006426"/>
    </source>
</evidence>
<protein>
    <submittedName>
        <fullName evidence="1">Type I-F CRISPR-associated protein Cas7f/Csy3</fullName>
    </submittedName>
</protein>
<dbReference type="Pfam" id="PF09615">
    <property type="entry name" value="Cas_Csy3"/>
    <property type="match status" value="1"/>
</dbReference>
<accession>A0AAD0V9W1</accession>
<dbReference type="AlphaFoldDB" id="A0AAD0V9W1"/>
<keyword evidence="1" id="KW-0614">Plasmid</keyword>
<organism evidence="1 2">
    <name type="scientific">Pseudomonas amygdali pv. lachrymans str. M301315</name>
    <dbReference type="NCBI Taxonomy" id="629260"/>
    <lineage>
        <taxon>Bacteria</taxon>
        <taxon>Pseudomonadati</taxon>
        <taxon>Pseudomonadota</taxon>
        <taxon>Gammaproteobacteria</taxon>
        <taxon>Pseudomonadales</taxon>
        <taxon>Pseudomonadaceae</taxon>
        <taxon>Pseudomonas</taxon>
        <taxon>Pseudomonas amygdali</taxon>
    </lineage>
</organism>
<dbReference type="Proteomes" id="UP000006426">
    <property type="component" value="Plasmid pmppla107"/>
</dbReference>
<proteinExistence type="predicted"/>
<dbReference type="RefSeq" id="WP_114805161.1">
    <property type="nucleotide sequence ID" value="NZ_CP031226.1"/>
</dbReference>
<gene>
    <name evidence="1" type="ORF">PLA107_032870</name>
</gene>